<dbReference type="CDD" id="cd00174">
    <property type="entry name" value="SH3"/>
    <property type="match status" value="1"/>
</dbReference>
<protein>
    <recommendedName>
        <fullName evidence="2">SH3 domain-containing protein</fullName>
    </recommendedName>
</protein>
<evidence type="ECO:0000313" key="1">
    <source>
        <dbReference type="EMBL" id="CAD7199823.1"/>
    </source>
</evidence>
<sequence length="91" mass="10292">MGFPCLQTSSAILHPLPINTLQMHHLLYSPKDLPLPQAQAPDDLSVRRGDWIYADLNNQTVDGWLWAYAPKTRKYGFIPKAYARPPAMTSL</sequence>
<evidence type="ECO:0008006" key="2">
    <source>
        <dbReference type="Google" id="ProtNLM"/>
    </source>
</evidence>
<dbReference type="FunFam" id="2.30.30.40:FF:000222">
    <property type="entry name" value="SH3 domain-containing protein Dlish"/>
    <property type="match status" value="1"/>
</dbReference>
<dbReference type="Gene3D" id="2.30.30.40">
    <property type="entry name" value="SH3 Domains"/>
    <property type="match status" value="1"/>
</dbReference>
<dbReference type="EMBL" id="OA567059">
    <property type="protein sequence ID" value="CAD7199823.1"/>
    <property type="molecule type" value="Genomic_DNA"/>
</dbReference>
<dbReference type="InterPro" id="IPR036028">
    <property type="entry name" value="SH3-like_dom_sf"/>
</dbReference>
<organism evidence="1">
    <name type="scientific">Timema douglasi</name>
    <name type="common">Walking stick</name>
    <dbReference type="NCBI Taxonomy" id="61478"/>
    <lineage>
        <taxon>Eukaryota</taxon>
        <taxon>Metazoa</taxon>
        <taxon>Ecdysozoa</taxon>
        <taxon>Arthropoda</taxon>
        <taxon>Hexapoda</taxon>
        <taxon>Insecta</taxon>
        <taxon>Pterygota</taxon>
        <taxon>Neoptera</taxon>
        <taxon>Polyneoptera</taxon>
        <taxon>Phasmatodea</taxon>
        <taxon>Timematodea</taxon>
        <taxon>Timematoidea</taxon>
        <taxon>Timematidae</taxon>
        <taxon>Timema</taxon>
    </lineage>
</organism>
<dbReference type="AlphaFoldDB" id="A0A7R8VJN9"/>
<name>A0A7R8VJN9_TIMDO</name>
<dbReference type="SUPFAM" id="SSF50044">
    <property type="entry name" value="SH3-domain"/>
    <property type="match status" value="1"/>
</dbReference>
<proteinExistence type="predicted"/>
<reference evidence="1" key="1">
    <citation type="submission" date="2020-11" db="EMBL/GenBank/DDBJ databases">
        <authorList>
            <person name="Tran Van P."/>
        </authorList>
    </citation>
    <scope>NUCLEOTIDE SEQUENCE</scope>
</reference>
<accession>A0A7R8VJN9</accession>
<gene>
    <name evidence="1" type="ORF">TDIB3V08_LOCUS6067</name>
</gene>